<evidence type="ECO:0000256" key="2">
    <source>
        <dbReference type="SAM" id="Phobius"/>
    </source>
</evidence>
<dbReference type="Proteomes" id="UP001479436">
    <property type="component" value="Unassembled WGS sequence"/>
</dbReference>
<evidence type="ECO:0000313" key="4">
    <source>
        <dbReference type="Proteomes" id="UP001479436"/>
    </source>
</evidence>
<accession>A0ABR2X036</accession>
<name>A0ABR2X036_9FUNG</name>
<organism evidence="3 4">
    <name type="scientific">Basidiobolus ranarum</name>
    <dbReference type="NCBI Taxonomy" id="34480"/>
    <lineage>
        <taxon>Eukaryota</taxon>
        <taxon>Fungi</taxon>
        <taxon>Fungi incertae sedis</taxon>
        <taxon>Zoopagomycota</taxon>
        <taxon>Entomophthoromycotina</taxon>
        <taxon>Basidiobolomycetes</taxon>
        <taxon>Basidiobolales</taxon>
        <taxon>Basidiobolaceae</taxon>
        <taxon>Basidiobolus</taxon>
    </lineage>
</organism>
<keyword evidence="2" id="KW-1133">Transmembrane helix</keyword>
<feature type="transmembrane region" description="Helical" evidence="2">
    <location>
        <begin position="181"/>
        <end position="198"/>
    </location>
</feature>
<dbReference type="EMBL" id="JASJQH010000101">
    <property type="protein sequence ID" value="KAK9767117.1"/>
    <property type="molecule type" value="Genomic_DNA"/>
</dbReference>
<gene>
    <name evidence="3" type="ORF">K7432_003342</name>
</gene>
<proteinExistence type="predicted"/>
<feature type="region of interest" description="Disordered" evidence="1">
    <location>
        <begin position="72"/>
        <end position="92"/>
    </location>
</feature>
<keyword evidence="2" id="KW-0472">Membrane</keyword>
<evidence type="ECO:0000256" key="1">
    <source>
        <dbReference type="SAM" id="MobiDB-lite"/>
    </source>
</evidence>
<sequence length="240" mass="27018">MGDPTDSPIPKLITSFHPTLSTRSVRSVSELHPEGEYGPGSVEYEVTADFLRLSMRSTASSPVLAEIREGYETEEKDPQPGPSRITFQGPPEFRRSLRPISINTISFEEKTRPTSFGSVENSHEFISSTPIRMSKAMNITPTSLPVETEKINTEEGLAPPVEGDTAEQDNACFGNYRIPRGSLFFLFGFLFIPIWWYGAIFPRQPNHKVDLRWRSYNRMMSVVSIIIIAVGLGMLIWFLV</sequence>
<keyword evidence="2" id="KW-0812">Transmembrane</keyword>
<keyword evidence="4" id="KW-1185">Reference proteome</keyword>
<evidence type="ECO:0000313" key="3">
    <source>
        <dbReference type="EMBL" id="KAK9767117.1"/>
    </source>
</evidence>
<feature type="transmembrane region" description="Helical" evidence="2">
    <location>
        <begin position="219"/>
        <end position="239"/>
    </location>
</feature>
<comment type="caution">
    <text evidence="3">The sequence shown here is derived from an EMBL/GenBank/DDBJ whole genome shotgun (WGS) entry which is preliminary data.</text>
</comment>
<protein>
    <submittedName>
        <fullName evidence="3">Uncharacterized protein</fullName>
    </submittedName>
</protein>
<reference evidence="3 4" key="1">
    <citation type="submission" date="2023-04" db="EMBL/GenBank/DDBJ databases">
        <title>Genome of Basidiobolus ranarum AG-B5.</title>
        <authorList>
            <person name="Stajich J.E."/>
            <person name="Carter-House D."/>
            <person name="Gryganskyi A."/>
        </authorList>
    </citation>
    <scope>NUCLEOTIDE SEQUENCE [LARGE SCALE GENOMIC DNA]</scope>
    <source>
        <strain evidence="3 4">AG-B5</strain>
    </source>
</reference>